<feature type="signal peptide" evidence="1">
    <location>
        <begin position="1"/>
        <end position="18"/>
    </location>
</feature>
<evidence type="ECO:0000313" key="3">
    <source>
        <dbReference type="Proteomes" id="UP000827724"/>
    </source>
</evidence>
<protein>
    <submittedName>
        <fullName evidence="2">Uncharacterized protein</fullName>
    </submittedName>
</protein>
<organism evidence="2 3">
    <name type="scientific">Trichoderma cornu-damae</name>
    <dbReference type="NCBI Taxonomy" id="654480"/>
    <lineage>
        <taxon>Eukaryota</taxon>
        <taxon>Fungi</taxon>
        <taxon>Dikarya</taxon>
        <taxon>Ascomycota</taxon>
        <taxon>Pezizomycotina</taxon>
        <taxon>Sordariomycetes</taxon>
        <taxon>Hypocreomycetidae</taxon>
        <taxon>Hypocreales</taxon>
        <taxon>Hypocreaceae</taxon>
        <taxon>Trichoderma</taxon>
    </lineage>
</organism>
<accession>A0A9P8QS73</accession>
<sequence length="369" mass="39800">MLLLASFSIGAFAGAVASATQPGVKTVYTKEAGEHVKPVPTATFAALELRHDVYATLAAPTFKVTLCPEPTGSFAALSIESDLTFGCKPGFVCNPPKPEGCNFWPGPPPDEFRCQPDECMVTPPLNNVEWEDGKTGYYPPQRGYFNLNPEDFGLSYDIFEYNLVQKVENGHTSTFMTGNWESQASLTDGPLQTSAPQYRRRAYSPYKQQARRKTHKNVKRAPLPSICFDSCNTAYNIALKNGKSPELCEAGSDFENAFNNCVDCVATAENITKAQVQAALDPPYSQFLFFCDGSGTTPTESTTSAPESAVTTTPTLGTSSQFHFANAFISSAIFKLGFTAALFKLGSATTLFKLGSATAFFKLGSATAL</sequence>
<gene>
    <name evidence="2" type="ORF">Trco_000575</name>
</gene>
<dbReference type="EMBL" id="JAIWOZ010000001">
    <property type="protein sequence ID" value="KAH6610555.1"/>
    <property type="molecule type" value="Genomic_DNA"/>
</dbReference>
<dbReference type="OrthoDB" id="5414836at2759"/>
<evidence type="ECO:0000256" key="1">
    <source>
        <dbReference type="SAM" id="SignalP"/>
    </source>
</evidence>
<name>A0A9P8QS73_9HYPO</name>
<comment type="caution">
    <text evidence="2">The sequence shown here is derived from an EMBL/GenBank/DDBJ whole genome shotgun (WGS) entry which is preliminary data.</text>
</comment>
<proteinExistence type="predicted"/>
<dbReference type="Proteomes" id="UP000827724">
    <property type="component" value="Unassembled WGS sequence"/>
</dbReference>
<reference evidence="2" key="1">
    <citation type="submission" date="2021-08" db="EMBL/GenBank/DDBJ databases">
        <title>Chromosome-Level Trichoderma cornu-damae using Hi-C Data.</title>
        <authorList>
            <person name="Kim C.S."/>
        </authorList>
    </citation>
    <scope>NUCLEOTIDE SEQUENCE</scope>
    <source>
        <strain evidence="2">KA19-0412C</strain>
    </source>
</reference>
<keyword evidence="1" id="KW-0732">Signal</keyword>
<dbReference type="PANTHER" id="PTHR38122">
    <property type="entry name" value="GLYCOPROTEIN X"/>
    <property type="match status" value="1"/>
</dbReference>
<feature type="chain" id="PRO_5040388895" evidence="1">
    <location>
        <begin position="19"/>
        <end position="369"/>
    </location>
</feature>
<evidence type="ECO:0000313" key="2">
    <source>
        <dbReference type="EMBL" id="KAH6610555.1"/>
    </source>
</evidence>
<dbReference type="PANTHER" id="PTHR38122:SF1">
    <property type="entry name" value="GLYCOPROTEIN X"/>
    <property type="match status" value="1"/>
</dbReference>
<dbReference type="AlphaFoldDB" id="A0A9P8QS73"/>
<keyword evidence="3" id="KW-1185">Reference proteome</keyword>